<accession>A0A370I1Q1</accession>
<dbReference type="InterPro" id="IPR025734">
    <property type="entry name" value="EspG"/>
</dbReference>
<sequence>MATLTNDELFAVAQRMNVQTLPLVLAVSPGQDSYDEWTAAQERAVTRLTDTGVFDSYGEVEPDLALALYALTQPERELVARIFVTDGDQPARTVRVSVVRRGEQHAFAVRDGDSYEIQAVWADGSGTALARPILSALGACAPAQIESFSALSEDLSERLDAANSASEYADALYALGVPDRDATVLGMAFDSCHAFAEIVAYAHDDGIATRTSGAVVVYDTGRGRIVAVPGLASDQRVWSTVTPGTDHRIAQAISALIELLPGGRWLPP</sequence>
<dbReference type="STRING" id="1210086.GCA_001613105_06806"/>
<keyword evidence="3" id="KW-0963">Cytoplasm</keyword>
<dbReference type="Proteomes" id="UP000254869">
    <property type="component" value="Unassembled WGS sequence"/>
</dbReference>
<dbReference type="Pfam" id="PF14011">
    <property type="entry name" value="ESX-1_EspG"/>
    <property type="match status" value="1"/>
</dbReference>
<keyword evidence="6" id="KW-1185">Reference proteome</keyword>
<gene>
    <name evidence="5" type="ORF">DFR76_108343</name>
</gene>
<dbReference type="RefSeq" id="WP_068006468.1">
    <property type="nucleotide sequence ID" value="NZ_QQBC01000008.1"/>
</dbReference>
<evidence type="ECO:0000313" key="5">
    <source>
        <dbReference type="EMBL" id="RDI64510.1"/>
    </source>
</evidence>
<comment type="similarity">
    <text evidence="2">Belongs to the EspG family.</text>
</comment>
<comment type="subcellular location">
    <subcellularLocation>
        <location evidence="1">Cytoplasm</location>
    </subcellularLocation>
</comment>
<dbReference type="EMBL" id="QQBC01000008">
    <property type="protein sequence ID" value="RDI64510.1"/>
    <property type="molecule type" value="Genomic_DNA"/>
</dbReference>
<evidence type="ECO:0000256" key="3">
    <source>
        <dbReference type="ARBA" id="ARBA00022490"/>
    </source>
</evidence>
<evidence type="ECO:0000256" key="1">
    <source>
        <dbReference type="ARBA" id="ARBA00004496"/>
    </source>
</evidence>
<protein>
    <submittedName>
        <fullName evidence="5">ESAT-6 protein secretion system EspG family protein</fullName>
    </submittedName>
</protein>
<evidence type="ECO:0000313" key="6">
    <source>
        <dbReference type="Proteomes" id="UP000254869"/>
    </source>
</evidence>
<organism evidence="5 6">
    <name type="scientific">Nocardia pseudobrasiliensis</name>
    <dbReference type="NCBI Taxonomy" id="45979"/>
    <lineage>
        <taxon>Bacteria</taxon>
        <taxon>Bacillati</taxon>
        <taxon>Actinomycetota</taxon>
        <taxon>Actinomycetes</taxon>
        <taxon>Mycobacteriales</taxon>
        <taxon>Nocardiaceae</taxon>
        <taxon>Nocardia</taxon>
    </lineage>
</organism>
<comment type="caution">
    <text evidence="5">The sequence shown here is derived from an EMBL/GenBank/DDBJ whole genome shotgun (WGS) entry which is preliminary data.</text>
</comment>
<evidence type="ECO:0000256" key="2">
    <source>
        <dbReference type="ARBA" id="ARBA00006411"/>
    </source>
</evidence>
<evidence type="ECO:0000256" key="4">
    <source>
        <dbReference type="ARBA" id="ARBA00023186"/>
    </source>
</evidence>
<dbReference type="AlphaFoldDB" id="A0A370I1Q1"/>
<proteinExistence type="inferred from homology"/>
<keyword evidence="4" id="KW-0143">Chaperone</keyword>
<reference evidence="5 6" key="1">
    <citation type="submission" date="2018-07" db="EMBL/GenBank/DDBJ databases">
        <title>Genomic Encyclopedia of Type Strains, Phase IV (KMG-IV): sequencing the most valuable type-strain genomes for metagenomic binning, comparative biology and taxonomic classification.</title>
        <authorList>
            <person name="Goeker M."/>
        </authorList>
    </citation>
    <scope>NUCLEOTIDE SEQUENCE [LARGE SCALE GENOMIC DNA]</scope>
    <source>
        <strain evidence="5 6">DSM 44290</strain>
    </source>
</reference>
<name>A0A370I1Q1_9NOCA</name>